<evidence type="ECO:0000313" key="3">
    <source>
        <dbReference type="Proteomes" id="UP001234989"/>
    </source>
</evidence>
<accession>A0AAF0ZNI1</accession>
<dbReference type="EMBL" id="CP133620">
    <property type="protein sequence ID" value="WMV45932.1"/>
    <property type="molecule type" value="Genomic_DNA"/>
</dbReference>
<dbReference type="AlphaFoldDB" id="A0AAF0ZNI1"/>
<feature type="domain" description="Reverse transcriptase/retrotransposon-derived protein RNase H-like" evidence="1">
    <location>
        <begin position="4"/>
        <end position="55"/>
    </location>
</feature>
<proteinExistence type="predicted"/>
<keyword evidence="3" id="KW-1185">Reference proteome</keyword>
<dbReference type="InterPro" id="IPR043502">
    <property type="entry name" value="DNA/RNA_pol_sf"/>
</dbReference>
<dbReference type="InterPro" id="IPR041577">
    <property type="entry name" value="RT_RNaseH_2"/>
</dbReference>
<protein>
    <recommendedName>
        <fullName evidence="1">Reverse transcriptase/retrotransposon-derived protein RNase H-like domain-containing protein</fullName>
    </recommendedName>
</protein>
<evidence type="ECO:0000259" key="1">
    <source>
        <dbReference type="Pfam" id="PF17919"/>
    </source>
</evidence>
<dbReference type="Pfam" id="PF17919">
    <property type="entry name" value="RT_RNaseH_2"/>
    <property type="match status" value="1"/>
</dbReference>
<sequence>MFEWLEACDKIFQVFKDRLTFAPVSTLPEGTNGFVIYCDSFRVWLGCVLMQNDYDMSFLYHPGKANVVADALSVTPCNLVSLTSEF</sequence>
<dbReference type="SUPFAM" id="SSF56672">
    <property type="entry name" value="DNA/RNA polymerases"/>
    <property type="match status" value="1"/>
</dbReference>
<evidence type="ECO:0000313" key="2">
    <source>
        <dbReference type="EMBL" id="WMV45932.1"/>
    </source>
</evidence>
<reference evidence="2" key="1">
    <citation type="submission" date="2023-08" db="EMBL/GenBank/DDBJ databases">
        <title>A de novo genome assembly of Solanum verrucosum Schlechtendal, a Mexican diploid species geographically isolated from the other diploid A-genome species in potato relatives.</title>
        <authorList>
            <person name="Hosaka K."/>
        </authorList>
    </citation>
    <scope>NUCLEOTIDE SEQUENCE</scope>
    <source>
        <tissue evidence="2">Young leaves</tissue>
    </source>
</reference>
<dbReference type="Proteomes" id="UP001234989">
    <property type="component" value="Chromosome 9"/>
</dbReference>
<gene>
    <name evidence="2" type="ORF">MTR67_039317</name>
</gene>
<organism evidence="2 3">
    <name type="scientific">Solanum verrucosum</name>
    <dbReference type="NCBI Taxonomy" id="315347"/>
    <lineage>
        <taxon>Eukaryota</taxon>
        <taxon>Viridiplantae</taxon>
        <taxon>Streptophyta</taxon>
        <taxon>Embryophyta</taxon>
        <taxon>Tracheophyta</taxon>
        <taxon>Spermatophyta</taxon>
        <taxon>Magnoliopsida</taxon>
        <taxon>eudicotyledons</taxon>
        <taxon>Gunneridae</taxon>
        <taxon>Pentapetalae</taxon>
        <taxon>asterids</taxon>
        <taxon>lamiids</taxon>
        <taxon>Solanales</taxon>
        <taxon>Solanaceae</taxon>
        <taxon>Solanoideae</taxon>
        <taxon>Solaneae</taxon>
        <taxon>Solanum</taxon>
    </lineage>
</organism>
<name>A0AAF0ZNI1_SOLVR</name>